<dbReference type="AlphaFoldDB" id="A0A9X3SPV0"/>
<dbReference type="SUPFAM" id="SSF46894">
    <property type="entry name" value="C-terminal effector domain of the bipartite response regulators"/>
    <property type="match status" value="1"/>
</dbReference>
<comment type="caution">
    <text evidence="6">The sequence shown here is derived from an EMBL/GenBank/DDBJ whole genome shotgun (WGS) entry which is preliminary data.</text>
</comment>
<dbReference type="SMART" id="SM00028">
    <property type="entry name" value="TPR"/>
    <property type="match status" value="6"/>
</dbReference>
<dbReference type="InterPro" id="IPR005158">
    <property type="entry name" value="BTAD"/>
</dbReference>
<dbReference type="Proteomes" id="UP001146067">
    <property type="component" value="Unassembled WGS sequence"/>
</dbReference>
<proteinExistence type="predicted"/>
<gene>
    <name evidence="6" type="ORF">O1R50_07105</name>
</gene>
<dbReference type="Pfam" id="PF13424">
    <property type="entry name" value="TPR_12"/>
    <property type="match status" value="1"/>
</dbReference>
<dbReference type="Pfam" id="PF00931">
    <property type="entry name" value="NB-ARC"/>
    <property type="match status" value="1"/>
</dbReference>
<dbReference type="GO" id="GO:0006355">
    <property type="term" value="P:regulation of DNA-templated transcription"/>
    <property type="evidence" value="ECO:0007669"/>
    <property type="project" value="InterPro"/>
</dbReference>
<feature type="domain" description="Bacterial transcriptional activator" evidence="5">
    <location>
        <begin position="97"/>
        <end position="241"/>
    </location>
</feature>
<keyword evidence="1" id="KW-0677">Repeat</keyword>
<dbReference type="InterPro" id="IPR027417">
    <property type="entry name" value="P-loop_NTPase"/>
</dbReference>
<dbReference type="Gene3D" id="3.40.50.300">
    <property type="entry name" value="P-loop containing nucleotide triphosphate hydrolases"/>
    <property type="match status" value="1"/>
</dbReference>
<dbReference type="GO" id="GO:0043531">
    <property type="term" value="F:ADP binding"/>
    <property type="evidence" value="ECO:0007669"/>
    <property type="project" value="InterPro"/>
</dbReference>
<dbReference type="PRINTS" id="PR00364">
    <property type="entry name" value="DISEASERSIST"/>
</dbReference>
<dbReference type="GO" id="GO:0003677">
    <property type="term" value="F:DNA binding"/>
    <property type="evidence" value="ECO:0007669"/>
    <property type="project" value="InterPro"/>
</dbReference>
<dbReference type="SUPFAM" id="SSF48452">
    <property type="entry name" value="TPR-like"/>
    <property type="match status" value="3"/>
</dbReference>
<dbReference type="Gene3D" id="1.10.8.430">
    <property type="entry name" value="Helical domain of apoptotic protease-activating factors"/>
    <property type="match status" value="1"/>
</dbReference>
<evidence type="ECO:0000259" key="5">
    <source>
        <dbReference type="SMART" id="SM01043"/>
    </source>
</evidence>
<dbReference type="InterPro" id="IPR051677">
    <property type="entry name" value="AfsR-DnrI-RedD_regulator"/>
</dbReference>
<keyword evidence="3" id="KW-0804">Transcription</keyword>
<name>A0A9X3SPV0_9ACTN</name>
<dbReference type="InterPro" id="IPR042197">
    <property type="entry name" value="Apaf_helical"/>
</dbReference>
<sequence length="1015" mass="111557">MDFGILGPLQLAWEGLPVALPGRTLPRLLAVLLLEAGHVVPLPKLVDAIWGEVPPATARRQVQNTVASARGLLLSAGTSELETVGDGYRLRVRPEKLDSLRFQRTVRIAREQEAASEPEAALASLREALDLWRGPTLAGLGGRVIEAGARRWDEERAAAEESRAELELALTTGVSVVADLRRVLEAHPYRQHTAELLMTALYREDRQAEALDVFESIRRQLAEELGIDPGQRLRDLHTAILRDDPSLRAAPKPDAPKPGPELPSPAQLPSDSVHFTGRTEQLAVLDRLLEGGPQVAVISGIGGSGKTTLALHWAHLVRERFPDGQMYVNLRGFDRAPSLAPLDALAGFLRALRVPTEAIPSDLDEAAALLRSRLADTRTLLILDNTRNSAQVLPLLPATAGCVAVVTSRGRLPDLAAAHDIRQVTVGALDGDDSVRLLRSLIGEDRVEREPEAAQRVAELCGGLPLALRIVGTNLDAQPGTTLAETATALAGRDRLSRLAVEGDPTTTVAAAFDLSYQALEPEEELLYLNLACLPGTDFSKGLACALVTWEPEAAERLLASLVAAHRIDEYRPGRYRFHDLVREYARRKAEAAFDPAALQRLREQAVEWYAQGSTRLPVLEYRNIVATFLEWNGHPQVSRLLTRLIAFADAGYREDLTGRRPLADSQYELPELALVAERGIATGVRSDEPMDAVRAFALADAVAYASGDLHQAKTFAEKTLEYLRRTPHGDATGKARNDLATTLTQLGRYREAVSLLREAMLAAERSGNRSVQVEVLTSLGTVLRRMGIFAESETLLLKARELDASAEDGPTTVYPLLSLSELYADQGRISSAEELCHEIAEMLRDHPSKYYRARLYFRQAAVHHADQDYPRAEAALLHGLELVEQVNAWRHQLVYTYWLAELYVDTEQLDHARDAVERAAPLDRYETSETLAVKARVLCKLYTADGDLRRAVHMGRQACDVFAAMPDPLRQARSLRALADAYQAAGHPQEAERCREESRDLLSGLGIDPGLRHP</sequence>
<evidence type="ECO:0000256" key="4">
    <source>
        <dbReference type="SAM" id="MobiDB-lite"/>
    </source>
</evidence>
<dbReference type="PANTHER" id="PTHR35807:SF1">
    <property type="entry name" value="TRANSCRIPTIONAL REGULATOR REDD"/>
    <property type="match status" value="1"/>
</dbReference>
<protein>
    <submittedName>
        <fullName evidence="6">BTAD domain-containing putative transcriptional regulator</fullName>
    </submittedName>
</protein>
<evidence type="ECO:0000313" key="7">
    <source>
        <dbReference type="Proteomes" id="UP001146067"/>
    </source>
</evidence>
<dbReference type="RefSeq" id="WP_270109215.1">
    <property type="nucleotide sequence ID" value="NZ_JAPZVP010000004.1"/>
</dbReference>
<evidence type="ECO:0000313" key="6">
    <source>
        <dbReference type="EMBL" id="MDA1359381.1"/>
    </source>
</evidence>
<dbReference type="CDD" id="cd15831">
    <property type="entry name" value="BTAD"/>
    <property type="match status" value="1"/>
</dbReference>
<dbReference type="InterPro" id="IPR019734">
    <property type="entry name" value="TPR_rpt"/>
</dbReference>
<dbReference type="InterPro" id="IPR016032">
    <property type="entry name" value="Sig_transdc_resp-reg_C-effctor"/>
</dbReference>
<evidence type="ECO:0000256" key="2">
    <source>
        <dbReference type="ARBA" id="ARBA00023015"/>
    </source>
</evidence>
<dbReference type="PANTHER" id="PTHR35807">
    <property type="entry name" value="TRANSCRIPTIONAL REGULATOR REDD-RELATED"/>
    <property type="match status" value="1"/>
</dbReference>
<dbReference type="InterPro" id="IPR011990">
    <property type="entry name" value="TPR-like_helical_dom_sf"/>
</dbReference>
<dbReference type="InterPro" id="IPR036388">
    <property type="entry name" value="WH-like_DNA-bd_sf"/>
</dbReference>
<keyword evidence="7" id="KW-1185">Reference proteome</keyword>
<dbReference type="SMART" id="SM01043">
    <property type="entry name" value="BTAD"/>
    <property type="match status" value="1"/>
</dbReference>
<keyword evidence="2" id="KW-0805">Transcription regulation</keyword>
<evidence type="ECO:0000256" key="1">
    <source>
        <dbReference type="ARBA" id="ARBA00022737"/>
    </source>
</evidence>
<evidence type="ECO:0000256" key="3">
    <source>
        <dbReference type="ARBA" id="ARBA00023163"/>
    </source>
</evidence>
<organism evidence="6 7">
    <name type="scientific">Glycomyces luteolus</name>
    <dbReference type="NCBI Taxonomy" id="2670330"/>
    <lineage>
        <taxon>Bacteria</taxon>
        <taxon>Bacillati</taxon>
        <taxon>Actinomycetota</taxon>
        <taxon>Actinomycetes</taxon>
        <taxon>Glycomycetales</taxon>
        <taxon>Glycomycetaceae</taxon>
        <taxon>Glycomyces</taxon>
    </lineage>
</organism>
<dbReference type="Gene3D" id="1.10.10.10">
    <property type="entry name" value="Winged helix-like DNA-binding domain superfamily/Winged helix DNA-binding domain"/>
    <property type="match status" value="1"/>
</dbReference>
<dbReference type="EMBL" id="JAPZVP010000004">
    <property type="protein sequence ID" value="MDA1359381.1"/>
    <property type="molecule type" value="Genomic_DNA"/>
</dbReference>
<accession>A0A9X3SPV0</accession>
<dbReference type="SUPFAM" id="SSF52540">
    <property type="entry name" value="P-loop containing nucleoside triphosphate hydrolases"/>
    <property type="match status" value="1"/>
</dbReference>
<dbReference type="Gene3D" id="1.25.40.10">
    <property type="entry name" value="Tetratricopeptide repeat domain"/>
    <property type="match status" value="3"/>
</dbReference>
<feature type="region of interest" description="Disordered" evidence="4">
    <location>
        <begin position="243"/>
        <end position="271"/>
    </location>
</feature>
<dbReference type="Pfam" id="PF03704">
    <property type="entry name" value="BTAD"/>
    <property type="match status" value="1"/>
</dbReference>
<dbReference type="InterPro" id="IPR002182">
    <property type="entry name" value="NB-ARC"/>
</dbReference>
<reference evidence="6" key="1">
    <citation type="submission" date="2022-12" db="EMBL/GenBank/DDBJ databases">
        <title>Gycomyces niveus sp.nov.,a novel actinomycete isolated from soil in Shouguan.</title>
        <authorList>
            <person name="Yang X."/>
        </authorList>
    </citation>
    <scope>NUCLEOTIDE SEQUENCE</scope>
    <source>
        <strain evidence="6">NEAU-A15</strain>
    </source>
</reference>